<dbReference type="CDD" id="cd01109">
    <property type="entry name" value="HTH_YyaN"/>
    <property type="match status" value="1"/>
</dbReference>
<protein>
    <submittedName>
        <fullName evidence="6">Regulatory protein, MerR</fullName>
    </submittedName>
</protein>
<evidence type="ECO:0000313" key="7">
    <source>
        <dbReference type="Proteomes" id="UP000004371"/>
    </source>
</evidence>
<name>E8LRS6_9VIBR</name>
<dbReference type="PRINTS" id="PR00040">
    <property type="entry name" value="HTHMERR"/>
</dbReference>
<evidence type="ECO:0000256" key="3">
    <source>
        <dbReference type="ARBA" id="ARBA00023125"/>
    </source>
</evidence>
<dbReference type="PANTHER" id="PTHR30204:SF69">
    <property type="entry name" value="MERR-FAMILY TRANSCRIPTIONAL REGULATOR"/>
    <property type="match status" value="1"/>
</dbReference>
<dbReference type="InterPro" id="IPR047057">
    <property type="entry name" value="MerR_fam"/>
</dbReference>
<reference evidence="6 7" key="1">
    <citation type="journal article" date="2012" name="Int. J. Syst. Evol. Microbiol.">
        <title>Vibrio caribbeanicus sp. nov., isolated from the marine sponge Scleritoderma cyanea.</title>
        <authorList>
            <person name="Hoffmann M."/>
            <person name="Monday S.R."/>
            <person name="Allard M.W."/>
            <person name="Strain E.A."/>
            <person name="Whittaker P."/>
            <person name="Naum M."/>
            <person name="McCarthy P.J."/>
            <person name="Lopez J.V."/>
            <person name="Fischer M."/>
            <person name="Brown E.W."/>
        </authorList>
    </citation>
    <scope>NUCLEOTIDE SEQUENCE [LARGE SCALE GENOMIC DNA]</scope>
    <source>
        <strain evidence="6 7">LMG 20546</strain>
    </source>
</reference>
<dbReference type="Gene3D" id="1.10.1660.10">
    <property type="match status" value="1"/>
</dbReference>
<dbReference type="PANTHER" id="PTHR30204">
    <property type="entry name" value="REDOX-CYCLING DRUG-SENSING TRANSCRIPTIONAL ACTIVATOR SOXR"/>
    <property type="match status" value="1"/>
</dbReference>
<gene>
    <name evidence="6" type="ORF">VIBR0546_03740</name>
</gene>
<keyword evidence="7" id="KW-1185">Reference proteome</keyword>
<dbReference type="RefSeq" id="WP_006878505.1">
    <property type="nucleotide sequence ID" value="NZ_AEVS01000035.1"/>
</dbReference>
<evidence type="ECO:0000256" key="4">
    <source>
        <dbReference type="ARBA" id="ARBA00023163"/>
    </source>
</evidence>
<comment type="caution">
    <text evidence="6">The sequence shown here is derived from an EMBL/GenBank/DDBJ whole genome shotgun (WGS) entry which is preliminary data.</text>
</comment>
<keyword evidence="1" id="KW-0678">Repressor</keyword>
<dbReference type="GO" id="GO:0003677">
    <property type="term" value="F:DNA binding"/>
    <property type="evidence" value="ECO:0007669"/>
    <property type="project" value="UniProtKB-KW"/>
</dbReference>
<keyword evidence="4" id="KW-0804">Transcription</keyword>
<dbReference type="InterPro" id="IPR009061">
    <property type="entry name" value="DNA-bd_dom_put_sf"/>
</dbReference>
<accession>E8LRS6</accession>
<dbReference type="GO" id="GO:0003700">
    <property type="term" value="F:DNA-binding transcription factor activity"/>
    <property type="evidence" value="ECO:0007669"/>
    <property type="project" value="InterPro"/>
</dbReference>
<evidence type="ECO:0000259" key="5">
    <source>
        <dbReference type="PROSITE" id="PS50937"/>
    </source>
</evidence>
<evidence type="ECO:0000313" key="6">
    <source>
        <dbReference type="EMBL" id="EGA66679.1"/>
    </source>
</evidence>
<feature type="domain" description="HTH merR-type" evidence="5">
    <location>
        <begin position="1"/>
        <end position="69"/>
    </location>
</feature>
<dbReference type="SMART" id="SM00422">
    <property type="entry name" value="HTH_MERR"/>
    <property type="match status" value="1"/>
</dbReference>
<keyword evidence="2" id="KW-0805">Transcription regulation</keyword>
<proteinExistence type="predicted"/>
<evidence type="ECO:0000256" key="1">
    <source>
        <dbReference type="ARBA" id="ARBA00022491"/>
    </source>
</evidence>
<dbReference type="SUPFAM" id="SSF46955">
    <property type="entry name" value="Putative DNA-binding domain"/>
    <property type="match status" value="1"/>
</dbReference>
<organism evidence="6 7">
    <name type="scientific">Vibrio brasiliensis LMG 20546</name>
    <dbReference type="NCBI Taxonomy" id="945543"/>
    <lineage>
        <taxon>Bacteria</taxon>
        <taxon>Pseudomonadati</taxon>
        <taxon>Pseudomonadota</taxon>
        <taxon>Gammaproteobacteria</taxon>
        <taxon>Vibrionales</taxon>
        <taxon>Vibrionaceae</taxon>
        <taxon>Vibrio</taxon>
        <taxon>Vibrio oreintalis group</taxon>
    </lineage>
</organism>
<dbReference type="PROSITE" id="PS50937">
    <property type="entry name" value="HTH_MERR_2"/>
    <property type="match status" value="1"/>
</dbReference>
<sequence length="113" mass="13004">MKIGVVSDKTGLGIHTIRYYEKQGLVIQPEKDASGHRSYTSTDVDVLNWVSCMKNSGMSLSKIKKYTEAFYAGDKSQCIAFLQDHLEHLYKQQQDIEHYIEVTENKINRFKNA</sequence>
<dbReference type="Pfam" id="PF13411">
    <property type="entry name" value="MerR_1"/>
    <property type="match status" value="1"/>
</dbReference>
<dbReference type="InterPro" id="IPR000551">
    <property type="entry name" value="MerR-type_HTH_dom"/>
</dbReference>
<evidence type="ECO:0000256" key="2">
    <source>
        <dbReference type="ARBA" id="ARBA00023015"/>
    </source>
</evidence>
<dbReference type="STRING" id="945543.VIBR0546_03740"/>
<dbReference type="OrthoDB" id="9808480at2"/>
<dbReference type="AlphaFoldDB" id="E8LRS6"/>
<keyword evidence="3" id="KW-0238">DNA-binding</keyword>
<dbReference type="eggNOG" id="COG0789">
    <property type="taxonomic scope" value="Bacteria"/>
</dbReference>
<dbReference type="Proteomes" id="UP000004371">
    <property type="component" value="Unassembled WGS sequence"/>
</dbReference>
<dbReference type="EMBL" id="AEVS01000035">
    <property type="protein sequence ID" value="EGA66679.1"/>
    <property type="molecule type" value="Genomic_DNA"/>
</dbReference>